<organism evidence="7 8">
    <name type="scientific">Arthrobacter rhombi</name>
    <dbReference type="NCBI Taxonomy" id="71253"/>
    <lineage>
        <taxon>Bacteria</taxon>
        <taxon>Bacillati</taxon>
        <taxon>Actinomycetota</taxon>
        <taxon>Actinomycetes</taxon>
        <taxon>Micrococcales</taxon>
        <taxon>Micrococcaceae</taxon>
        <taxon>Arthrobacter</taxon>
    </lineage>
</organism>
<dbReference type="InterPro" id="IPR001460">
    <property type="entry name" value="PCN-bd_Tpept"/>
</dbReference>
<protein>
    <submittedName>
        <fullName evidence="7">Cell division protein FtsI [Peptidoglycan synthetase]</fullName>
        <ecNumber evidence="7">2.4.1.129</ecNumber>
    </submittedName>
</protein>
<dbReference type="GO" id="GO:0051301">
    <property type="term" value="P:cell division"/>
    <property type="evidence" value="ECO:0007669"/>
    <property type="project" value="UniProtKB-KW"/>
</dbReference>
<dbReference type="Pfam" id="PF03717">
    <property type="entry name" value="PBP_dimer"/>
    <property type="match status" value="1"/>
</dbReference>
<name>A0A1R4FZE8_9MICC</name>
<dbReference type="GO" id="GO:0071972">
    <property type="term" value="F:peptidoglycan L,D-transpeptidase activity"/>
    <property type="evidence" value="ECO:0007669"/>
    <property type="project" value="TreeGrafter"/>
</dbReference>
<dbReference type="AlphaFoldDB" id="A0A1R4FZE8"/>
<dbReference type="GO" id="GO:0008658">
    <property type="term" value="F:penicillin binding"/>
    <property type="evidence" value="ECO:0007669"/>
    <property type="project" value="InterPro"/>
</dbReference>
<evidence type="ECO:0000313" key="8">
    <source>
        <dbReference type="Proteomes" id="UP000195913"/>
    </source>
</evidence>
<evidence type="ECO:0000259" key="6">
    <source>
        <dbReference type="Pfam" id="PF03717"/>
    </source>
</evidence>
<comment type="similarity">
    <text evidence="2">Belongs to the transpeptidase family.</text>
</comment>
<comment type="subcellular location">
    <subcellularLocation>
        <location evidence="1">Membrane</location>
    </subcellularLocation>
</comment>
<keyword evidence="4" id="KW-0732">Signal</keyword>
<keyword evidence="8" id="KW-1185">Reference proteome</keyword>
<dbReference type="Pfam" id="PF00905">
    <property type="entry name" value="Transpeptidase"/>
    <property type="match status" value="1"/>
</dbReference>
<evidence type="ECO:0000256" key="3">
    <source>
        <dbReference type="ARBA" id="ARBA00023136"/>
    </source>
</evidence>
<dbReference type="SUPFAM" id="SSF56601">
    <property type="entry name" value="beta-lactamase/transpeptidase-like"/>
    <property type="match status" value="1"/>
</dbReference>
<dbReference type="GO" id="GO:0005886">
    <property type="term" value="C:plasma membrane"/>
    <property type="evidence" value="ECO:0007669"/>
    <property type="project" value="TreeGrafter"/>
</dbReference>
<gene>
    <name evidence="7" type="ORF">FM101_06735</name>
</gene>
<dbReference type="Gene3D" id="3.90.1310.10">
    <property type="entry name" value="Penicillin-binding protein 2a (Domain 2)"/>
    <property type="match status" value="1"/>
</dbReference>
<keyword evidence="7" id="KW-0328">Glycosyltransferase</keyword>
<feature type="signal peptide" evidence="4">
    <location>
        <begin position="1"/>
        <end position="28"/>
    </location>
</feature>
<keyword evidence="3" id="KW-0472">Membrane</keyword>
<dbReference type="PANTHER" id="PTHR30627">
    <property type="entry name" value="PEPTIDOGLYCAN D,D-TRANSPEPTIDASE"/>
    <property type="match status" value="1"/>
</dbReference>
<dbReference type="GO" id="GO:0071555">
    <property type="term" value="P:cell wall organization"/>
    <property type="evidence" value="ECO:0007669"/>
    <property type="project" value="TreeGrafter"/>
</dbReference>
<reference evidence="7 8" key="1">
    <citation type="submission" date="2017-02" db="EMBL/GenBank/DDBJ databases">
        <authorList>
            <person name="Peterson S.W."/>
        </authorList>
    </citation>
    <scope>NUCLEOTIDE SEQUENCE [LARGE SCALE GENOMIC DNA]</scope>
    <source>
        <strain evidence="7 8">B Ar 00.02</strain>
    </source>
</reference>
<dbReference type="InterPro" id="IPR036138">
    <property type="entry name" value="PBP_dimer_sf"/>
</dbReference>
<dbReference type="PANTHER" id="PTHR30627:SF24">
    <property type="entry name" value="PENICILLIN-BINDING PROTEIN 4B"/>
    <property type="match status" value="1"/>
</dbReference>
<feature type="chain" id="PRO_5039342958" evidence="4">
    <location>
        <begin position="29"/>
        <end position="644"/>
    </location>
</feature>
<dbReference type="Gene3D" id="3.40.710.10">
    <property type="entry name" value="DD-peptidase/beta-lactamase superfamily"/>
    <property type="match status" value="1"/>
</dbReference>
<evidence type="ECO:0000256" key="2">
    <source>
        <dbReference type="ARBA" id="ARBA00007171"/>
    </source>
</evidence>
<dbReference type="SUPFAM" id="SSF56519">
    <property type="entry name" value="Penicillin binding protein dimerisation domain"/>
    <property type="match status" value="1"/>
</dbReference>
<evidence type="ECO:0000313" key="7">
    <source>
        <dbReference type="EMBL" id="SJM61296.1"/>
    </source>
</evidence>
<dbReference type="EMBL" id="FUHW01000025">
    <property type="protein sequence ID" value="SJM61296.1"/>
    <property type="molecule type" value="Genomic_DNA"/>
</dbReference>
<evidence type="ECO:0000256" key="4">
    <source>
        <dbReference type="SAM" id="SignalP"/>
    </source>
</evidence>
<dbReference type="InterPro" id="IPR050515">
    <property type="entry name" value="Beta-lactam/transpept"/>
</dbReference>
<feature type="domain" description="Penicillin-binding protein transpeptidase" evidence="5">
    <location>
        <begin position="360"/>
        <end position="632"/>
    </location>
</feature>
<keyword evidence="7" id="KW-0132">Cell division</keyword>
<accession>A0A1R4FZE8</accession>
<dbReference type="Proteomes" id="UP000195913">
    <property type="component" value="Unassembled WGS sequence"/>
</dbReference>
<evidence type="ECO:0000256" key="1">
    <source>
        <dbReference type="ARBA" id="ARBA00004370"/>
    </source>
</evidence>
<dbReference type="InterPro" id="IPR005311">
    <property type="entry name" value="PBP_dimer"/>
</dbReference>
<sequence>MTIMHVARRLTLTTVLSTLALGSLTSCSSPVPDPEPVAQSVAEALETFDFSSVPLKNADPATVSEDLATAFESLKDLKHHTTVDSVQRPEDEDEDSPTATANFTTVWDVDDTETDWEYTTTAKLVYDQEAEAWQVDYDQVELTGLEPGNEVALRTEASQRGQIRSTDKQALVKDRPVVRVGLDKTRLEDGEAGDAAKKLAKLADVDVSAYVARVKAAGDQAFVEAITLRDNHQRKVTDAQIEAIPGGRAITGSEPLALTRTFARPILGSVGQATAEIVKKSEGKTKAGDIVGLSGLQAQYDDRLSGTAGLTVASYDPSGQQVDELFDRPPKDGKNVTVTLDSAQQKLAEKLLAQVDPTSAFVAIRPSDGAILAAASGPADQGLNTAMLGKYAPGSTFKVITALAMLRDGKDPSSKVKCPKTITIKGKKFKNFDGYPSDKLGTIPLSEAIAQSCNTVFVDGAAGLKAKDLTSAGASLGLNSSPSTGASTFLGSIPDDSTGTTLAANGIGQGVVETSPLGMATVAASVAAGQTVSPHLLQSPKPDAAKAPAKKLGSKEATELKKMMAGTVTHGTLVALQKVPGPTIYGKSGTAEYDADQNAHAWVIAVQGDLAVAAFVSEGDGGAQTAGPLVADFLTGVQKAGGSN</sequence>
<proteinExistence type="inferred from homology"/>
<keyword evidence="7" id="KW-0808">Transferase</keyword>
<evidence type="ECO:0000259" key="5">
    <source>
        <dbReference type="Pfam" id="PF00905"/>
    </source>
</evidence>
<dbReference type="GO" id="GO:0016757">
    <property type="term" value="F:glycosyltransferase activity"/>
    <property type="evidence" value="ECO:0007669"/>
    <property type="project" value="UniProtKB-KW"/>
</dbReference>
<feature type="domain" description="Penicillin-binding protein dimerisation" evidence="6">
    <location>
        <begin position="157"/>
        <end position="324"/>
    </location>
</feature>
<keyword evidence="7" id="KW-0131">Cell cycle</keyword>
<dbReference type="InterPro" id="IPR012338">
    <property type="entry name" value="Beta-lactam/transpept-like"/>
</dbReference>
<dbReference type="EC" id="2.4.1.129" evidence="7"/>